<dbReference type="KEGG" id="cbw:RR42_m3083"/>
<evidence type="ECO:0000313" key="2">
    <source>
        <dbReference type="EMBL" id="AJG20453.1"/>
    </source>
</evidence>
<feature type="region of interest" description="Disordered" evidence="1">
    <location>
        <begin position="68"/>
        <end position="102"/>
    </location>
</feature>
<name>A0A0C4YBZ8_9BURK</name>
<reference evidence="2 3" key="1">
    <citation type="journal article" date="2015" name="Genome Announc.">
        <title>Complete Genome Sequence of Cupriavidus basilensis 4G11, Isolated from the Oak Ridge Field Research Center Site.</title>
        <authorList>
            <person name="Ray J."/>
            <person name="Waters R.J."/>
            <person name="Skerker J.M."/>
            <person name="Kuehl J.V."/>
            <person name="Price M.N."/>
            <person name="Huang J."/>
            <person name="Chakraborty R."/>
            <person name="Arkin A.P."/>
            <person name="Deutschbauer A."/>
        </authorList>
    </citation>
    <scope>NUCLEOTIDE SEQUENCE [LARGE SCALE GENOMIC DNA]</scope>
    <source>
        <strain evidence="2">4G11</strain>
    </source>
</reference>
<protein>
    <submittedName>
        <fullName evidence="2">Uncharacterized protein</fullName>
    </submittedName>
</protein>
<evidence type="ECO:0000256" key="1">
    <source>
        <dbReference type="SAM" id="MobiDB-lite"/>
    </source>
</evidence>
<accession>A0A0C4YBZ8</accession>
<dbReference type="STRING" id="68895.RR42_m3083"/>
<evidence type="ECO:0000313" key="3">
    <source>
        <dbReference type="Proteomes" id="UP000031843"/>
    </source>
</evidence>
<gene>
    <name evidence="2" type="ORF">RR42_m3083</name>
</gene>
<feature type="region of interest" description="Disordered" evidence="1">
    <location>
        <begin position="24"/>
        <end position="48"/>
    </location>
</feature>
<dbReference type="Proteomes" id="UP000031843">
    <property type="component" value="Chromosome main"/>
</dbReference>
<proteinExistence type="predicted"/>
<dbReference type="EMBL" id="CP010536">
    <property type="protein sequence ID" value="AJG20453.1"/>
    <property type="molecule type" value="Genomic_DNA"/>
</dbReference>
<keyword evidence="3" id="KW-1185">Reference proteome</keyword>
<sequence length="102" mass="11140">MVLQTVDYTGKPERAAFRRGFAGVSPRTARNTAPRRDPQPVAMCSRRPAGGKVLAVPAGRPRAWFRASLRLPRKPPPRPDGGAARPSLAHPLPDPQTTPWEL</sequence>
<organism evidence="2 3">
    <name type="scientific">Cupriavidus basilensis</name>
    <dbReference type="NCBI Taxonomy" id="68895"/>
    <lineage>
        <taxon>Bacteria</taxon>
        <taxon>Pseudomonadati</taxon>
        <taxon>Pseudomonadota</taxon>
        <taxon>Betaproteobacteria</taxon>
        <taxon>Burkholderiales</taxon>
        <taxon>Burkholderiaceae</taxon>
        <taxon>Cupriavidus</taxon>
    </lineage>
</organism>
<dbReference type="AlphaFoldDB" id="A0A0C4YBZ8"/>